<dbReference type="SUPFAM" id="SSF54001">
    <property type="entry name" value="Cysteine proteinases"/>
    <property type="match status" value="1"/>
</dbReference>
<reference evidence="3" key="1">
    <citation type="journal article" date="2019" name="Int. J. Syst. Evol. Microbiol.">
        <title>The Global Catalogue of Microorganisms (GCM) 10K type strain sequencing project: providing services to taxonomists for standard genome sequencing and annotation.</title>
        <authorList>
            <consortium name="The Broad Institute Genomics Platform"/>
            <consortium name="The Broad Institute Genome Sequencing Center for Infectious Disease"/>
            <person name="Wu L."/>
            <person name="Ma J."/>
        </authorList>
    </citation>
    <scope>NUCLEOTIDE SEQUENCE [LARGE SCALE GENOMIC DNA]</scope>
    <source>
        <strain evidence="3">CGMCC 1.12477</strain>
    </source>
</reference>
<dbReference type="Proteomes" id="UP001597186">
    <property type="component" value="Unassembled WGS sequence"/>
</dbReference>
<dbReference type="PANTHER" id="PTHR33490:SF12">
    <property type="entry name" value="BLL5557 PROTEIN"/>
    <property type="match status" value="1"/>
</dbReference>
<name>A0ABW4ELD8_9RHOB</name>
<dbReference type="InterPro" id="IPR038765">
    <property type="entry name" value="Papain-like_cys_pep_sf"/>
</dbReference>
<evidence type="ECO:0000313" key="3">
    <source>
        <dbReference type="Proteomes" id="UP001597186"/>
    </source>
</evidence>
<dbReference type="SMART" id="SM00460">
    <property type="entry name" value="TGc"/>
    <property type="match status" value="1"/>
</dbReference>
<evidence type="ECO:0000313" key="2">
    <source>
        <dbReference type="EMBL" id="MFD1510574.1"/>
    </source>
</evidence>
<proteinExistence type="predicted"/>
<comment type="caution">
    <text evidence="2">The sequence shown here is derived from an EMBL/GenBank/DDBJ whole genome shotgun (WGS) entry which is preliminary data.</text>
</comment>
<evidence type="ECO:0000259" key="1">
    <source>
        <dbReference type="SMART" id="SM00460"/>
    </source>
</evidence>
<sequence>MFIRIGHEIVVESKTDTVLILALSPHSSFAGRMIGPAEVQTDPALPTEVFTDVFGNRRTRLTAPPGRLRLWSDCIVEDDGQPDIYNWNALQHDVADLPPDTLQFLTASRYCDSDTLAAEALRLFGDTPPGWALVQAICNHVHNHLTFGYGFGRPTKTASDAQREKTGVCRDFAHLAVALCRAMNIPARYASGYLGDIGVPYSGPGDFCAWFEAYLGGRWYTFDARYNTPKIGRVLMVRGRDAADGAMITSFGTYDLKVFRVWTDEIRGTPTEADLREMLTSLPESEALTLASTA</sequence>
<organism evidence="2 3">
    <name type="scientific">Lacimonas salitolerans</name>
    <dbReference type="NCBI Taxonomy" id="1323750"/>
    <lineage>
        <taxon>Bacteria</taxon>
        <taxon>Pseudomonadati</taxon>
        <taxon>Pseudomonadota</taxon>
        <taxon>Alphaproteobacteria</taxon>
        <taxon>Rhodobacterales</taxon>
        <taxon>Paracoccaceae</taxon>
        <taxon>Lacimonas</taxon>
    </lineage>
</organism>
<keyword evidence="3" id="KW-1185">Reference proteome</keyword>
<dbReference type="Gene3D" id="2.60.40.2250">
    <property type="match status" value="1"/>
</dbReference>
<gene>
    <name evidence="2" type="ORF">ACFTOW_14380</name>
</gene>
<dbReference type="PANTHER" id="PTHR33490">
    <property type="entry name" value="BLR5614 PROTEIN-RELATED"/>
    <property type="match status" value="1"/>
</dbReference>
<dbReference type="EMBL" id="JBHUDD010000130">
    <property type="protein sequence ID" value="MFD1510574.1"/>
    <property type="molecule type" value="Genomic_DNA"/>
</dbReference>
<protein>
    <submittedName>
        <fullName evidence="2">Transglutaminase family protein</fullName>
    </submittedName>
</protein>
<dbReference type="Gene3D" id="3.10.620.30">
    <property type="match status" value="1"/>
</dbReference>
<dbReference type="InterPro" id="IPR002931">
    <property type="entry name" value="Transglutaminase-like"/>
</dbReference>
<dbReference type="RefSeq" id="WP_379916876.1">
    <property type="nucleotide sequence ID" value="NZ_JBHUDD010000130.1"/>
</dbReference>
<feature type="domain" description="Transglutaminase-like" evidence="1">
    <location>
        <begin position="161"/>
        <end position="226"/>
    </location>
</feature>
<dbReference type="Pfam" id="PF01841">
    <property type="entry name" value="Transglut_core"/>
    <property type="match status" value="1"/>
</dbReference>
<accession>A0ABW4ELD8</accession>